<dbReference type="RefSeq" id="WP_100152267.1">
    <property type="nucleotide sequence ID" value="NZ_CP159758.2"/>
</dbReference>
<organism evidence="1 2">
    <name type="scientific">Snodgrassella alvi</name>
    <dbReference type="NCBI Taxonomy" id="1196083"/>
    <lineage>
        <taxon>Bacteria</taxon>
        <taxon>Pseudomonadati</taxon>
        <taxon>Pseudomonadota</taxon>
        <taxon>Betaproteobacteria</taxon>
        <taxon>Neisseriales</taxon>
        <taxon>Neisseriaceae</taxon>
        <taxon>Snodgrassella</taxon>
    </lineage>
</organism>
<evidence type="ECO:0000313" key="2">
    <source>
        <dbReference type="Proteomes" id="UP000230202"/>
    </source>
</evidence>
<dbReference type="AlphaFoldDB" id="A0A2N9X513"/>
<comment type="caution">
    <text evidence="1">The sequence shown here is derived from an EMBL/GenBank/DDBJ whole genome shotgun (WGS) entry which is preliminary data.</text>
</comment>
<evidence type="ECO:0000313" key="1">
    <source>
        <dbReference type="EMBL" id="PIT38266.1"/>
    </source>
</evidence>
<protein>
    <submittedName>
        <fullName evidence="1">Uncharacterized protein</fullName>
    </submittedName>
</protein>
<proteinExistence type="predicted"/>
<sequence>MVVSVERAINRIQAVCIHTDCLNMDIKNRTLDKLSQLPPLLKSCAYLTAVLRISIPELAKNHAKMTNPTTPLPDYGIVSPKHTEYEVTR</sequence>
<dbReference type="EMBL" id="MEIL01000029">
    <property type="protein sequence ID" value="PIT38266.1"/>
    <property type="molecule type" value="Genomic_DNA"/>
</dbReference>
<reference evidence="1" key="1">
    <citation type="journal article" date="2017" name="MBio">
        <title>Type VI secretion-mediated competition in the bee gut microbiome.</title>
        <authorList>
            <person name="Steele M.I."/>
            <person name="Kwong W.K."/>
            <person name="Powell J.E."/>
            <person name="Whiteley M."/>
            <person name="Moran N.A."/>
        </authorList>
    </citation>
    <scope>NUCLEOTIDE SEQUENCE [LARGE SCALE GENOMIC DNA]</scope>
    <source>
        <strain evidence="1">WkB273</strain>
    </source>
</reference>
<gene>
    <name evidence="1" type="ORF">BHC54_06860</name>
</gene>
<keyword evidence="2" id="KW-1185">Reference proteome</keyword>
<accession>A0A2N9X513</accession>
<name>A0A2N9X513_9NEIS</name>
<dbReference type="Proteomes" id="UP000230202">
    <property type="component" value="Unassembled WGS sequence"/>
</dbReference>